<feature type="non-terminal residue" evidence="14">
    <location>
        <position position="1"/>
    </location>
</feature>
<organism evidence="14 15">
    <name type="scientific">Necator americanus</name>
    <name type="common">Human hookworm</name>
    <dbReference type="NCBI Taxonomy" id="51031"/>
    <lineage>
        <taxon>Eukaryota</taxon>
        <taxon>Metazoa</taxon>
        <taxon>Ecdysozoa</taxon>
        <taxon>Nematoda</taxon>
        <taxon>Chromadorea</taxon>
        <taxon>Rhabditida</taxon>
        <taxon>Rhabditina</taxon>
        <taxon>Rhabditomorpha</taxon>
        <taxon>Strongyloidea</taxon>
        <taxon>Ancylostomatidae</taxon>
        <taxon>Bunostominae</taxon>
        <taxon>Necator</taxon>
    </lineage>
</organism>
<keyword evidence="7" id="KW-0547">Nucleotide-binding</keyword>
<keyword evidence="9" id="KW-0067">ATP-binding</keyword>
<proteinExistence type="predicted"/>
<keyword evidence="5" id="KW-0808">Transferase</keyword>
<evidence type="ECO:0000313" key="14">
    <source>
        <dbReference type="EMBL" id="ETN73904.1"/>
    </source>
</evidence>
<evidence type="ECO:0000256" key="2">
    <source>
        <dbReference type="ARBA" id="ARBA00012393"/>
    </source>
</evidence>
<dbReference type="EMBL" id="KI660403">
    <property type="protein sequence ID" value="ETN73904.1"/>
    <property type="molecule type" value="Genomic_DNA"/>
</dbReference>
<evidence type="ECO:0000256" key="12">
    <source>
        <dbReference type="ARBA" id="ARBA00049494"/>
    </source>
</evidence>
<feature type="non-terminal residue" evidence="14">
    <location>
        <position position="217"/>
    </location>
</feature>
<dbReference type="GO" id="GO:0005524">
    <property type="term" value="F:ATP binding"/>
    <property type="evidence" value="ECO:0007669"/>
    <property type="project" value="UniProtKB-KW"/>
</dbReference>
<protein>
    <recommendedName>
        <fullName evidence="2">FAD synthase</fullName>
        <ecNumber evidence="2">2.7.7.2</ecNumber>
    </recommendedName>
    <alternativeName>
        <fullName evidence="10">FAD pyrophosphorylase</fullName>
    </alternativeName>
    <alternativeName>
        <fullName evidence="11">FMN adenylyltransferase</fullName>
    </alternativeName>
</protein>
<name>W2SVY3_NECAM</name>
<dbReference type="Proteomes" id="UP000053676">
    <property type="component" value="Unassembled WGS sequence"/>
</dbReference>
<dbReference type="Pfam" id="PF01507">
    <property type="entry name" value="PAPS_reduct"/>
    <property type="match status" value="1"/>
</dbReference>
<dbReference type="InterPro" id="IPR002500">
    <property type="entry name" value="PAPS_reduct_dom"/>
</dbReference>
<evidence type="ECO:0000256" key="6">
    <source>
        <dbReference type="ARBA" id="ARBA00022695"/>
    </source>
</evidence>
<evidence type="ECO:0000256" key="7">
    <source>
        <dbReference type="ARBA" id="ARBA00022741"/>
    </source>
</evidence>
<sequence length="217" mass="24811">ESESYEAGEAVVQHILNLLDGTLVHYDNEPWIDTVAKFRNFRERELARNPRYVSLLDEALVIVRDILDKYSKFGAHVPIQGFHIMCEDQFPEATQFIIDVAKRYNIVVTEYPGPLKTGLSLLKSQEPNVVAVLMGSRASDPRGRYMRSAVEWTDEDWPRVLRVCPILSWSYRDVWSMLRGLCIPYCALYDMGYTSLGSRSTTTKNPLLKCVEKDGSV</sequence>
<dbReference type="OrthoDB" id="270728at2759"/>
<dbReference type="PANTHER" id="PTHR23293:SF9">
    <property type="entry name" value="FAD SYNTHASE"/>
    <property type="match status" value="1"/>
</dbReference>
<dbReference type="PANTHER" id="PTHR23293">
    <property type="entry name" value="FAD SYNTHETASE-RELATED FMN ADENYLYLTRANSFERASE"/>
    <property type="match status" value="1"/>
</dbReference>
<dbReference type="SUPFAM" id="SSF52402">
    <property type="entry name" value="Adenine nucleotide alpha hydrolases-like"/>
    <property type="match status" value="1"/>
</dbReference>
<evidence type="ECO:0000256" key="1">
    <source>
        <dbReference type="ARBA" id="ARBA00004726"/>
    </source>
</evidence>
<dbReference type="GO" id="GO:0006747">
    <property type="term" value="P:FAD biosynthetic process"/>
    <property type="evidence" value="ECO:0007669"/>
    <property type="project" value="TreeGrafter"/>
</dbReference>
<accession>W2SVY3</accession>
<dbReference type="AlphaFoldDB" id="W2SVY3"/>
<dbReference type="KEGG" id="nai:NECAME_13324"/>
<keyword evidence="8" id="KW-0274">FAD</keyword>
<dbReference type="Gene3D" id="3.40.50.620">
    <property type="entry name" value="HUPs"/>
    <property type="match status" value="1"/>
</dbReference>
<reference evidence="15" key="1">
    <citation type="journal article" date="2014" name="Nat. Genet.">
        <title>Genome of the human hookworm Necator americanus.</title>
        <authorList>
            <person name="Tang Y.T."/>
            <person name="Gao X."/>
            <person name="Rosa B.A."/>
            <person name="Abubucker S."/>
            <person name="Hallsworth-Pepin K."/>
            <person name="Martin J."/>
            <person name="Tyagi R."/>
            <person name="Heizer E."/>
            <person name="Zhang X."/>
            <person name="Bhonagiri-Palsikar V."/>
            <person name="Minx P."/>
            <person name="Warren W.C."/>
            <person name="Wang Q."/>
            <person name="Zhan B."/>
            <person name="Hotez P.J."/>
            <person name="Sternberg P.W."/>
            <person name="Dougall A."/>
            <person name="Gaze S.T."/>
            <person name="Mulvenna J."/>
            <person name="Sotillo J."/>
            <person name="Ranganathan S."/>
            <person name="Rabelo E.M."/>
            <person name="Wilson R.K."/>
            <person name="Felgner P.L."/>
            <person name="Bethony J."/>
            <person name="Hawdon J.M."/>
            <person name="Gasser R.B."/>
            <person name="Loukas A."/>
            <person name="Mitreva M."/>
        </authorList>
    </citation>
    <scope>NUCLEOTIDE SEQUENCE [LARGE SCALE GENOMIC DNA]</scope>
</reference>
<dbReference type="InterPro" id="IPR014729">
    <property type="entry name" value="Rossmann-like_a/b/a_fold"/>
</dbReference>
<evidence type="ECO:0000313" key="15">
    <source>
        <dbReference type="Proteomes" id="UP000053676"/>
    </source>
</evidence>
<gene>
    <name evidence="14" type="ORF">NECAME_13324</name>
</gene>
<dbReference type="STRING" id="51031.W2SVY3"/>
<evidence type="ECO:0000259" key="13">
    <source>
        <dbReference type="Pfam" id="PF01507"/>
    </source>
</evidence>
<keyword evidence="4" id="KW-0288">FMN</keyword>
<keyword evidence="15" id="KW-1185">Reference proteome</keyword>
<evidence type="ECO:0000256" key="3">
    <source>
        <dbReference type="ARBA" id="ARBA00022630"/>
    </source>
</evidence>
<evidence type="ECO:0000256" key="11">
    <source>
        <dbReference type="ARBA" id="ARBA00031871"/>
    </source>
</evidence>
<dbReference type="GO" id="GO:0003919">
    <property type="term" value="F:FMN adenylyltransferase activity"/>
    <property type="evidence" value="ECO:0007669"/>
    <property type="project" value="UniProtKB-EC"/>
</dbReference>
<evidence type="ECO:0000256" key="8">
    <source>
        <dbReference type="ARBA" id="ARBA00022827"/>
    </source>
</evidence>
<dbReference type="EC" id="2.7.7.2" evidence="2"/>
<evidence type="ECO:0000256" key="5">
    <source>
        <dbReference type="ARBA" id="ARBA00022679"/>
    </source>
</evidence>
<keyword evidence="6" id="KW-0548">Nucleotidyltransferase</keyword>
<evidence type="ECO:0000256" key="9">
    <source>
        <dbReference type="ARBA" id="ARBA00022840"/>
    </source>
</evidence>
<keyword evidence="3" id="KW-0285">Flavoprotein</keyword>
<feature type="domain" description="Phosphoadenosine phosphosulphate reductase" evidence="13">
    <location>
        <begin position="126"/>
        <end position="203"/>
    </location>
</feature>
<evidence type="ECO:0000256" key="4">
    <source>
        <dbReference type="ARBA" id="ARBA00022643"/>
    </source>
</evidence>
<comment type="catalytic activity">
    <reaction evidence="12">
        <text>FMN + ATP + H(+) = FAD + diphosphate</text>
        <dbReference type="Rhea" id="RHEA:17237"/>
        <dbReference type="ChEBI" id="CHEBI:15378"/>
        <dbReference type="ChEBI" id="CHEBI:30616"/>
        <dbReference type="ChEBI" id="CHEBI:33019"/>
        <dbReference type="ChEBI" id="CHEBI:57692"/>
        <dbReference type="ChEBI" id="CHEBI:58210"/>
        <dbReference type="EC" id="2.7.7.2"/>
    </reaction>
</comment>
<comment type="pathway">
    <text evidence="1">Cofactor biosynthesis; FAD biosynthesis; FAD from FMN: step 1/1.</text>
</comment>
<evidence type="ECO:0000256" key="10">
    <source>
        <dbReference type="ARBA" id="ARBA00031145"/>
    </source>
</evidence>